<reference evidence="7" key="2">
    <citation type="submission" date="2022-10" db="EMBL/GenBank/DDBJ databases">
        <authorList>
            <consortium name="ENA_rothamsted_submissions"/>
            <consortium name="culmorum"/>
            <person name="King R."/>
        </authorList>
    </citation>
    <scope>NUCLEOTIDE SEQUENCE</scope>
</reference>
<keyword evidence="4" id="KW-0238">DNA-binding</keyword>
<feature type="region of interest" description="Disordered" evidence="5">
    <location>
        <begin position="106"/>
        <end position="139"/>
    </location>
</feature>
<keyword evidence="1" id="KW-0479">Metal-binding</keyword>
<evidence type="ECO:0000313" key="7">
    <source>
        <dbReference type="EMBL" id="CAH1118074.1"/>
    </source>
</evidence>
<dbReference type="GO" id="GO:0008270">
    <property type="term" value="F:zinc ion binding"/>
    <property type="evidence" value="ECO:0007669"/>
    <property type="project" value="UniProtKB-KW"/>
</dbReference>
<dbReference type="PANTHER" id="PTHR23080">
    <property type="entry name" value="THAP DOMAIN PROTEIN"/>
    <property type="match status" value="1"/>
</dbReference>
<organism evidence="7 8">
    <name type="scientific">Phaedon cochleariae</name>
    <name type="common">Mustard beetle</name>
    <dbReference type="NCBI Taxonomy" id="80249"/>
    <lineage>
        <taxon>Eukaryota</taxon>
        <taxon>Metazoa</taxon>
        <taxon>Ecdysozoa</taxon>
        <taxon>Arthropoda</taxon>
        <taxon>Hexapoda</taxon>
        <taxon>Insecta</taxon>
        <taxon>Pterygota</taxon>
        <taxon>Neoptera</taxon>
        <taxon>Endopterygota</taxon>
        <taxon>Coleoptera</taxon>
        <taxon>Polyphaga</taxon>
        <taxon>Cucujiformia</taxon>
        <taxon>Chrysomeloidea</taxon>
        <taxon>Chrysomelidae</taxon>
        <taxon>Chrysomelinae</taxon>
        <taxon>Chrysomelini</taxon>
        <taxon>Phaedon</taxon>
    </lineage>
</organism>
<dbReference type="EMBL" id="OU896716">
    <property type="protein sequence ID" value="CAH1118074.1"/>
    <property type="molecule type" value="Genomic_DNA"/>
</dbReference>
<reference evidence="7" key="1">
    <citation type="submission" date="2022-01" db="EMBL/GenBank/DDBJ databases">
        <authorList>
            <person name="King R."/>
        </authorList>
    </citation>
    <scope>NUCLEOTIDE SEQUENCE</scope>
</reference>
<feature type="domain" description="THAP-type" evidence="6">
    <location>
        <begin position="8"/>
        <end position="69"/>
    </location>
</feature>
<accession>A0A9P0DEU6</accession>
<keyword evidence="3" id="KW-0862">Zinc</keyword>
<feature type="compositionally biased region" description="Basic and acidic residues" evidence="5">
    <location>
        <begin position="128"/>
        <end position="138"/>
    </location>
</feature>
<evidence type="ECO:0000256" key="1">
    <source>
        <dbReference type="ARBA" id="ARBA00022723"/>
    </source>
</evidence>
<gene>
    <name evidence="7" type="ORF">PHAECO_LOCUS2062</name>
</gene>
<dbReference type="Pfam" id="PF05485">
    <property type="entry name" value="THAP"/>
    <property type="match status" value="1"/>
</dbReference>
<evidence type="ECO:0000256" key="3">
    <source>
        <dbReference type="ARBA" id="ARBA00022833"/>
    </source>
</evidence>
<proteinExistence type="predicted"/>
<sequence>MGKRIKECYVPACPNTSGNTEKTFIEVPRVNPRRVQWLKAANVEGRCIGRLYCCEDHFDVHKDFTNFRDHKRYGSKLIFVNMSICPSLYLDDSFSPLLVHETHKKYRRKKKSDSENDQDGPKHFQFVDVDKNTDDDKPQTTLNTFQSEEFDVQCQAQEGLIKEEPVEIDIKEEMWPMLMLESHLEPEDNELMEDQPSLISLSEDFIMEDKKISKPYTRKTRTQKVQVLEEDAGEEIESKSQQQHGCKCNCSFSNVGSSTTAPTSIQDMIDFDDPYKKAAMYFDKSQRQMSTLQVIQMSPKFYLGLPIHMMHILKSVSIQEKIFPLDLLITLTKIRLNDPFMRLSIDFGMGEARSRNVFHETVPKVAKALTNLISWSGHGNNRQFFVNIFELDADPKNRLGWFAGREKIIDKNVDPNTYTMKCLVCYSKEGAISFVSRLFPAKMADIEVIAYSEILNSVPSWAELFLLSHLNLTHKRTPEGLIYLTEYMEKNNVTASTQVFSDVMYKSVGSRMGVLYKMDEKKIKVDMIDLLNEFSILKNHSRFPRQTVVIMQDIIKIVCALINTEHLNLSS</sequence>
<evidence type="ECO:0000256" key="4">
    <source>
        <dbReference type="ARBA" id="ARBA00023125"/>
    </source>
</evidence>
<dbReference type="Proteomes" id="UP001153737">
    <property type="component" value="Chromosome 10"/>
</dbReference>
<dbReference type="GO" id="GO:0003677">
    <property type="term" value="F:DNA binding"/>
    <property type="evidence" value="ECO:0007669"/>
    <property type="project" value="UniProtKB-KW"/>
</dbReference>
<evidence type="ECO:0000256" key="5">
    <source>
        <dbReference type="SAM" id="MobiDB-lite"/>
    </source>
</evidence>
<dbReference type="OrthoDB" id="7467139at2759"/>
<dbReference type="AlphaFoldDB" id="A0A9P0DEU6"/>
<dbReference type="InterPro" id="IPR006612">
    <property type="entry name" value="THAP_Znf"/>
</dbReference>
<keyword evidence="8" id="KW-1185">Reference proteome</keyword>
<evidence type="ECO:0000313" key="8">
    <source>
        <dbReference type="Proteomes" id="UP001153737"/>
    </source>
</evidence>
<evidence type="ECO:0000256" key="2">
    <source>
        <dbReference type="ARBA" id="ARBA00022771"/>
    </source>
</evidence>
<keyword evidence="2" id="KW-0863">Zinc-finger</keyword>
<evidence type="ECO:0000259" key="6">
    <source>
        <dbReference type="Pfam" id="PF05485"/>
    </source>
</evidence>
<dbReference type="SUPFAM" id="SSF57716">
    <property type="entry name" value="Glucocorticoid receptor-like (DNA-binding domain)"/>
    <property type="match status" value="1"/>
</dbReference>
<protein>
    <recommendedName>
        <fullName evidence="6">THAP-type domain-containing protein</fullName>
    </recommendedName>
</protein>
<name>A0A9P0DEU6_PHACE</name>